<organism evidence="2 3">
    <name type="scientific">Blastococcus carthaginiensis</name>
    <dbReference type="NCBI Taxonomy" id="3050034"/>
    <lineage>
        <taxon>Bacteria</taxon>
        <taxon>Bacillati</taxon>
        <taxon>Actinomycetota</taxon>
        <taxon>Actinomycetes</taxon>
        <taxon>Geodermatophilales</taxon>
        <taxon>Geodermatophilaceae</taxon>
        <taxon>Blastococcus</taxon>
    </lineage>
</organism>
<keyword evidence="3" id="KW-1185">Reference proteome</keyword>
<dbReference type="Gene3D" id="3.30.1310.20">
    <property type="entry name" value="PRTase-like"/>
    <property type="match status" value="1"/>
</dbReference>
<dbReference type="Pfam" id="PF00156">
    <property type="entry name" value="Pribosyltran"/>
    <property type="match status" value="1"/>
</dbReference>
<reference evidence="3" key="1">
    <citation type="submission" date="2023-05" db="EMBL/GenBank/DDBJ databases">
        <title>Draft genome of Pseudofrankia sp. BMG5.37.</title>
        <authorList>
            <person name="Gtari M."/>
            <person name="Ghodhbane F."/>
            <person name="Sbissi I."/>
        </authorList>
    </citation>
    <scope>NUCLEOTIDE SEQUENCE [LARGE SCALE GENOMIC DNA]</scope>
    <source>
        <strain evidence="3">BMG 814</strain>
    </source>
</reference>
<dbReference type="GO" id="GO:0016757">
    <property type="term" value="F:glycosyltransferase activity"/>
    <property type="evidence" value="ECO:0007669"/>
    <property type="project" value="UniProtKB-KW"/>
</dbReference>
<dbReference type="InterPro" id="IPR000836">
    <property type="entry name" value="PRTase_dom"/>
</dbReference>
<dbReference type="Gene3D" id="3.40.50.2020">
    <property type="match status" value="1"/>
</dbReference>
<proteinExistence type="predicted"/>
<keyword evidence="2" id="KW-0808">Transferase</keyword>
<feature type="domain" description="Phosphoribosyltransferase" evidence="1">
    <location>
        <begin position="30"/>
        <end position="171"/>
    </location>
</feature>
<dbReference type="Proteomes" id="UP001233673">
    <property type="component" value="Unassembled WGS sequence"/>
</dbReference>
<dbReference type="CDD" id="cd06223">
    <property type="entry name" value="PRTases_typeI"/>
    <property type="match status" value="1"/>
</dbReference>
<name>A0ABT9I770_9ACTN</name>
<evidence type="ECO:0000313" key="2">
    <source>
        <dbReference type="EMBL" id="MDP5181416.1"/>
    </source>
</evidence>
<keyword evidence="2" id="KW-0328">Glycosyltransferase</keyword>
<evidence type="ECO:0000259" key="1">
    <source>
        <dbReference type="Pfam" id="PF00156"/>
    </source>
</evidence>
<sequence>MQRARYADRRDAGRVLAGALTGRADAGALVLGLPRGGIPVAAEVARALGAELDVLVVRKLGVPAQPELAMGALAAVGDRVETVWVPAVRERLDPDPAAVAAVRDRELAELRRRAEAYRGARPAPVVAGRHVVLVDDGLATGASMRVAVTAVRANGPARLTVAVPVGPRSALAELAGAVDDLECPLAPTGFRSVGQAYDDFSETSDEEVLEALRRGGSVG</sequence>
<dbReference type="RefSeq" id="WP_305998166.1">
    <property type="nucleotide sequence ID" value="NZ_JASNFN010000001.1"/>
</dbReference>
<evidence type="ECO:0000313" key="3">
    <source>
        <dbReference type="Proteomes" id="UP001233673"/>
    </source>
</evidence>
<gene>
    <name evidence="2" type="ORF">QOZ88_02080</name>
</gene>
<dbReference type="InterPro" id="IPR029057">
    <property type="entry name" value="PRTase-like"/>
</dbReference>
<dbReference type="EMBL" id="JASNFN010000001">
    <property type="protein sequence ID" value="MDP5181416.1"/>
    <property type="molecule type" value="Genomic_DNA"/>
</dbReference>
<accession>A0ABT9I770</accession>
<comment type="caution">
    <text evidence="2">The sequence shown here is derived from an EMBL/GenBank/DDBJ whole genome shotgun (WGS) entry which is preliminary data.</text>
</comment>
<dbReference type="SUPFAM" id="SSF53271">
    <property type="entry name" value="PRTase-like"/>
    <property type="match status" value="1"/>
</dbReference>
<protein>
    <submittedName>
        <fullName evidence="2">Phosphoribosyltransferase family protein</fullName>
    </submittedName>
</protein>